<reference evidence="2 3" key="1">
    <citation type="journal article" date="2018" name="Genome Biol. Evol.">
        <title>Multiple Roots of Fruiting Body Formation in Amoebozoa.</title>
        <authorList>
            <person name="Hillmann F."/>
            <person name="Forbes G."/>
            <person name="Novohradska S."/>
            <person name="Ferling I."/>
            <person name="Riege K."/>
            <person name="Groth M."/>
            <person name="Westermann M."/>
            <person name="Marz M."/>
            <person name="Spaller T."/>
            <person name="Winckler T."/>
            <person name="Schaap P."/>
            <person name="Glockner G."/>
        </authorList>
    </citation>
    <scope>NUCLEOTIDE SEQUENCE [LARGE SCALE GENOMIC DNA]</scope>
    <source>
        <strain evidence="2 3">Jena</strain>
    </source>
</reference>
<comment type="caution">
    <text evidence="2">The sequence shown here is derived from an EMBL/GenBank/DDBJ whole genome shotgun (WGS) entry which is preliminary data.</text>
</comment>
<protein>
    <submittedName>
        <fullName evidence="2">Uncharacterized protein</fullName>
    </submittedName>
</protein>
<dbReference type="EMBL" id="MDYQ01000023">
    <property type="protein sequence ID" value="PRP87071.1"/>
    <property type="molecule type" value="Genomic_DNA"/>
</dbReference>
<feature type="transmembrane region" description="Helical" evidence="1">
    <location>
        <begin position="41"/>
        <end position="64"/>
    </location>
</feature>
<proteinExistence type="predicted"/>
<keyword evidence="1" id="KW-0812">Transmembrane</keyword>
<evidence type="ECO:0000256" key="1">
    <source>
        <dbReference type="SAM" id="Phobius"/>
    </source>
</evidence>
<gene>
    <name evidence="2" type="ORF">PROFUN_04807</name>
</gene>
<keyword evidence="3" id="KW-1185">Reference proteome</keyword>
<accession>A0A2P6NT03</accession>
<keyword evidence="1" id="KW-0472">Membrane</keyword>
<dbReference type="AlphaFoldDB" id="A0A2P6NT03"/>
<feature type="transmembrane region" description="Helical" evidence="1">
    <location>
        <begin position="84"/>
        <end position="105"/>
    </location>
</feature>
<dbReference type="Proteomes" id="UP000241769">
    <property type="component" value="Unassembled WGS sequence"/>
</dbReference>
<evidence type="ECO:0000313" key="2">
    <source>
        <dbReference type="EMBL" id="PRP87071.1"/>
    </source>
</evidence>
<organism evidence="2 3">
    <name type="scientific">Planoprotostelium fungivorum</name>
    <dbReference type="NCBI Taxonomy" id="1890364"/>
    <lineage>
        <taxon>Eukaryota</taxon>
        <taxon>Amoebozoa</taxon>
        <taxon>Evosea</taxon>
        <taxon>Variosea</taxon>
        <taxon>Cavosteliida</taxon>
        <taxon>Cavosteliaceae</taxon>
        <taxon>Planoprotostelium</taxon>
    </lineage>
</organism>
<evidence type="ECO:0000313" key="3">
    <source>
        <dbReference type="Proteomes" id="UP000241769"/>
    </source>
</evidence>
<keyword evidence="1" id="KW-1133">Transmembrane helix</keyword>
<dbReference type="InParanoid" id="A0A2P6NT03"/>
<sequence length="124" mass="14178">MAHSGHDNMKDGMEEGVPMVMYFHQSNNEVFLIRGGTRKSYAFMCVGAFFVSMVHVVLQVLHTVSRIEYRTTPPPLGQQLPMNLFRSTIRFIYVSFVTLSVLMYLDTNTTSKRINAPNQRIQST</sequence>
<name>A0A2P6NT03_9EUKA</name>